<dbReference type="RefSeq" id="WP_151150073.1">
    <property type="nucleotide sequence ID" value="NZ_WAIE01000001.1"/>
</dbReference>
<dbReference type="PROSITE" id="PS51658">
    <property type="entry name" value="BFN"/>
    <property type="match status" value="1"/>
</dbReference>
<evidence type="ECO:0000259" key="1">
    <source>
        <dbReference type="PROSITE" id="PS51658"/>
    </source>
</evidence>
<dbReference type="InterPro" id="IPR003729">
    <property type="entry name" value="Bi_nuclease_dom"/>
</dbReference>
<dbReference type="Proteomes" id="UP000438699">
    <property type="component" value="Unassembled WGS sequence"/>
</dbReference>
<name>A0A6N6N630_9BACT</name>
<evidence type="ECO:0000313" key="3">
    <source>
        <dbReference type="Proteomes" id="UP000438699"/>
    </source>
</evidence>
<accession>A0A6N6N630</accession>
<dbReference type="Pfam" id="PF02577">
    <property type="entry name" value="BFN_dom"/>
    <property type="match status" value="1"/>
</dbReference>
<dbReference type="PANTHER" id="PTHR15160">
    <property type="entry name" value="VON HIPPEL-LINDAU PROTEIN"/>
    <property type="match status" value="1"/>
</dbReference>
<comment type="caution">
    <text evidence="2">The sequence shown here is derived from an EMBL/GenBank/DDBJ whole genome shotgun (WGS) entry which is preliminary data.</text>
</comment>
<protein>
    <submittedName>
        <fullName evidence="2">Bifunctional nuclease family protein</fullName>
    </submittedName>
</protein>
<organism evidence="2 3">
    <name type="scientific">Pseudodesulfovibrio senegalensis</name>
    <dbReference type="NCBI Taxonomy" id="1721087"/>
    <lineage>
        <taxon>Bacteria</taxon>
        <taxon>Pseudomonadati</taxon>
        <taxon>Thermodesulfobacteriota</taxon>
        <taxon>Desulfovibrionia</taxon>
        <taxon>Desulfovibrionales</taxon>
        <taxon>Desulfovibrionaceae</taxon>
    </lineage>
</organism>
<dbReference type="InterPro" id="IPR036104">
    <property type="entry name" value="BFN_sf"/>
</dbReference>
<dbReference type="GO" id="GO:0004518">
    <property type="term" value="F:nuclease activity"/>
    <property type="evidence" value="ECO:0007669"/>
    <property type="project" value="InterPro"/>
</dbReference>
<dbReference type="EMBL" id="WAIE01000001">
    <property type="protein sequence ID" value="KAB1443700.1"/>
    <property type="molecule type" value="Genomic_DNA"/>
</dbReference>
<dbReference type="OrthoDB" id="9788698at2"/>
<proteinExistence type="predicted"/>
<dbReference type="SUPFAM" id="SSF103256">
    <property type="entry name" value="Hypothetical protein TM0160"/>
    <property type="match status" value="1"/>
</dbReference>
<keyword evidence="3" id="KW-1185">Reference proteome</keyword>
<evidence type="ECO:0000313" key="2">
    <source>
        <dbReference type="EMBL" id="KAB1443700.1"/>
    </source>
</evidence>
<dbReference type="PANTHER" id="PTHR15160:SF1">
    <property type="entry name" value="VON HIPPEL-LINDAU DISEASE TUMOR SUPPRESSOR"/>
    <property type="match status" value="1"/>
</dbReference>
<reference evidence="2 3" key="1">
    <citation type="journal article" date="2017" name="Int. J. Syst. Evol. Microbiol.">
        <title>Desulfovibrio senegalensis sp. nov., a mesophilic sulfate reducer isolated from marine sediment.</title>
        <authorList>
            <person name="Thioye A."/>
            <person name="Gam Z.B.A."/>
            <person name="Mbengue M."/>
            <person name="Cayol J.L."/>
            <person name="Joseph-Bartoli M."/>
            <person name="Toure-Kane C."/>
            <person name="Labat M."/>
        </authorList>
    </citation>
    <scope>NUCLEOTIDE SEQUENCE [LARGE SCALE GENOMIC DNA]</scope>
    <source>
        <strain evidence="2 3">DSM 101509</strain>
    </source>
</reference>
<dbReference type="Gene3D" id="3.10.690.10">
    <property type="entry name" value="Bifunctional nuclease domain"/>
    <property type="match status" value="1"/>
</dbReference>
<dbReference type="AlphaFoldDB" id="A0A6N6N630"/>
<gene>
    <name evidence="2" type="ORF">F8A88_05540</name>
</gene>
<feature type="domain" description="BFN" evidence="1">
    <location>
        <begin position="1"/>
        <end position="132"/>
    </location>
</feature>
<sequence length="164" mass="18117">MVVMNIFGMALDETSKAPILILKNEDETQALPIWIGAVEAMSISMALNNVPFPRPMTHDLLLSSIRALNGSIVRTDILEIREGTFFAELVLEQNGKEIRLDCRPSDAIAASVRAESPIFVANAVLESAGVSGEMLDKKIVHREDSGKWKDLLDSLDDTETKYKM</sequence>